<dbReference type="InterPro" id="IPR036236">
    <property type="entry name" value="Znf_C2H2_sf"/>
</dbReference>
<evidence type="ECO:0000256" key="4">
    <source>
        <dbReference type="ARBA" id="ARBA00022771"/>
    </source>
</evidence>
<accession>A0ABR2VZR3</accession>
<evidence type="ECO:0000256" key="10">
    <source>
        <dbReference type="SAM" id="MobiDB-lite"/>
    </source>
</evidence>
<keyword evidence="13" id="KW-1185">Reference proteome</keyword>
<feature type="domain" description="C2H2-type" evidence="11">
    <location>
        <begin position="37"/>
        <end position="64"/>
    </location>
</feature>
<comment type="caution">
    <text evidence="12">The sequence shown here is derived from an EMBL/GenBank/DDBJ whole genome shotgun (WGS) entry which is preliminary data.</text>
</comment>
<keyword evidence="6" id="KW-0805">Transcription regulation</keyword>
<organism evidence="12 13">
    <name type="scientific">Basidiobolus ranarum</name>
    <dbReference type="NCBI Taxonomy" id="34480"/>
    <lineage>
        <taxon>Eukaryota</taxon>
        <taxon>Fungi</taxon>
        <taxon>Fungi incertae sedis</taxon>
        <taxon>Zoopagomycota</taxon>
        <taxon>Entomophthoromycotina</taxon>
        <taxon>Basidiobolomycetes</taxon>
        <taxon>Basidiobolales</taxon>
        <taxon>Basidiobolaceae</taxon>
        <taxon>Basidiobolus</taxon>
    </lineage>
</organism>
<name>A0ABR2VZR3_9FUNG</name>
<dbReference type="PANTHER" id="PTHR47428:SF2">
    <property type="entry name" value="ZINC FINGER PROTEIN RSV1"/>
    <property type="match status" value="1"/>
</dbReference>
<dbReference type="EMBL" id="JASJQH010007282">
    <property type="protein sequence ID" value="KAK9711437.1"/>
    <property type="molecule type" value="Genomic_DNA"/>
</dbReference>
<dbReference type="Proteomes" id="UP001479436">
    <property type="component" value="Unassembled WGS sequence"/>
</dbReference>
<evidence type="ECO:0000256" key="6">
    <source>
        <dbReference type="ARBA" id="ARBA00023015"/>
    </source>
</evidence>
<comment type="subcellular location">
    <subcellularLocation>
        <location evidence="1">Nucleus</location>
    </subcellularLocation>
</comment>
<protein>
    <recommendedName>
        <fullName evidence="11">C2H2-type domain-containing protein</fullName>
    </recommendedName>
</protein>
<evidence type="ECO:0000256" key="7">
    <source>
        <dbReference type="ARBA" id="ARBA00023163"/>
    </source>
</evidence>
<feature type="compositionally biased region" description="Polar residues" evidence="10">
    <location>
        <begin position="130"/>
        <end position="139"/>
    </location>
</feature>
<dbReference type="SMART" id="SM00355">
    <property type="entry name" value="ZnF_C2H2"/>
    <property type="match status" value="2"/>
</dbReference>
<feature type="compositionally biased region" description="Low complexity" evidence="10">
    <location>
        <begin position="147"/>
        <end position="160"/>
    </location>
</feature>
<evidence type="ECO:0000256" key="5">
    <source>
        <dbReference type="ARBA" id="ARBA00022833"/>
    </source>
</evidence>
<sequence length="213" mass="24307">MTKNSKDQQFIFRVFPQTPASRTVDRSMDTESPVRKHICSLCHKRFNRSEHLKRHIRTHTGEKPYKCTFSDCLRNFSRSDELTRHIKIHDKQRNHSSTKTHASLSNSCDPYPRSGVSRISYQDYKKYSTPTTLSNSASGSEKDECFSSSSSTTTDNESSPPTTPELKGYDSVYLLPAYSLKTFAGTPVVPFFGNSLMRQKSRSLMDIHSILNH</sequence>
<evidence type="ECO:0000256" key="2">
    <source>
        <dbReference type="ARBA" id="ARBA00022723"/>
    </source>
</evidence>
<feature type="compositionally biased region" description="Polar residues" evidence="10">
    <location>
        <begin position="99"/>
        <end position="108"/>
    </location>
</feature>
<evidence type="ECO:0000256" key="9">
    <source>
        <dbReference type="PROSITE-ProRule" id="PRU00042"/>
    </source>
</evidence>
<evidence type="ECO:0000313" key="12">
    <source>
        <dbReference type="EMBL" id="KAK9711437.1"/>
    </source>
</evidence>
<gene>
    <name evidence="12" type="ORF">K7432_007847</name>
</gene>
<proteinExistence type="predicted"/>
<dbReference type="InterPro" id="IPR013087">
    <property type="entry name" value="Znf_C2H2_type"/>
</dbReference>
<evidence type="ECO:0000259" key="11">
    <source>
        <dbReference type="PROSITE" id="PS50157"/>
    </source>
</evidence>
<reference evidence="12 13" key="1">
    <citation type="submission" date="2023-04" db="EMBL/GenBank/DDBJ databases">
        <title>Genome of Basidiobolus ranarum AG-B5.</title>
        <authorList>
            <person name="Stajich J.E."/>
            <person name="Carter-House D."/>
            <person name="Gryganskyi A."/>
        </authorList>
    </citation>
    <scope>NUCLEOTIDE SEQUENCE [LARGE SCALE GENOMIC DNA]</scope>
    <source>
        <strain evidence="12 13">AG-B5</strain>
    </source>
</reference>
<dbReference type="SUPFAM" id="SSF57667">
    <property type="entry name" value="beta-beta-alpha zinc fingers"/>
    <property type="match status" value="1"/>
</dbReference>
<keyword evidence="5" id="KW-0862">Zinc</keyword>
<dbReference type="PROSITE" id="PS00028">
    <property type="entry name" value="ZINC_FINGER_C2H2_1"/>
    <property type="match status" value="2"/>
</dbReference>
<keyword evidence="4 9" id="KW-0863">Zinc-finger</keyword>
<keyword evidence="8" id="KW-0539">Nucleus</keyword>
<evidence type="ECO:0000256" key="3">
    <source>
        <dbReference type="ARBA" id="ARBA00022737"/>
    </source>
</evidence>
<keyword evidence="3" id="KW-0677">Repeat</keyword>
<keyword evidence="7" id="KW-0804">Transcription</keyword>
<dbReference type="InterPro" id="IPR051007">
    <property type="entry name" value="creA/MIG_C2H2-ZnF"/>
</dbReference>
<dbReference type="Pfam" id="PF00096">
    <property type="entry name" value="zf-C2H2"/>
    <property type="match status" value="2"/>
</dbReference>
<evidence type="ECO:0000256" key="1">
    <source>
        <dbReference type="ARBA" id="ARBA00004123"/>
    </source>
</evidence>
<dbReference type="PANTHER" id="PTHR47428">
    <property type="entry name" value="REGULATORY PROTEIN MIG1-RELATED"/>
    <property type="match status" value="1"/>
</dbReference>
<keyword evidence="2" id="KW-0479">Metal-binding</keyword>
<dbReference type="PROSITE" id="PS50157">
    <property type="entry name" value="ZINC_FINGER_C2H2_2"/>
    <property type="match status" value="2"/>
</dbReference>
<evidence type="ECO:0000313" key="13">
    <source>
        <dbReference type="Proteomes" id="UP001479436"/>
    </source>
</evidence>
<feature type="domain" description="C2H2-type" evidence="11">
    <location>
        <begin position="65"/>
        <end position="94"/>
    </location>
</feature>
<feature type="region of interest" description="Disordered" evidence="10">
    <location>
        <begin position="130"/>
        <end position="166"/>
    </location>
</feature>
<feature type="region of interest" description="Disordered" evidence="10">
    <location>
        <begin position="87"/>
        <end position="111"/>
    </location>
</feature>
<dbReference type="Gene3D" id="3.30.160.60">
    <property type="entry name" value="Classic Zinc Finger"/>
    <property type="match status" value="2"/>
</dbReference>
<evidence type="ECO:0000256" key="8">
    <source>
        <dbReference type="ARBA" id="ARBA00023242"/>
    </source>
</evidence>